<dbReference type="SMART" id="SM00219">
    <property type="entry name" value="TyrKc"/>
    <property type="match status" value="1"/>
</dbReference>
<dbReference type="KEGG" id="aten:116296970"/>
<keyword evidence="10" id="KW-1185">Reference proteome</keyword>
<organism evidence="10 11">
    <name type="scientific">Actinia tenebrosa</name>
    <name type="common">Australian red waratah sea anemone</name>
    <dbReference type="NCBI Taxonomy" id="6105"/>
    <lineage>
        <taxon>Eukaryota</taxon>
        <taxon>Metazoa</taxon>
        <taxon>Cnidaria</taxon>
        <taxon>Anthozoa</taxon>
        <taxon>Hexacorallia</taxon>
        <taxon>Actiniaria</taxon>
        <taxon>Actiniidae</taxon>
        <taxon>Actinia</taxon>
    </lineage>
</organism>
<dbReference type="GeneID" id="116296970"/>
<evidence type="ECO:0000256" key="6">
    <source>
        <dbReference type="ARBA" id="ARBA00022989"/>
    </source>
</evidence>
<comment type="subcellular location">
    <subcellularLocation>
        <location evidence="1">Membrane</location>
    </subcellularLocation>
</comment>
<keyword evidence="8" id="KW-0675">Receptor</keyword>
<dbReference type="RefSeq" id="XP_031560961.1">
    <property type="nucleotide sequence ID" value="XM_031705101.1"/>
</dbReference>
<evidence type="ECO:0000256" key="5">
    <source>
        <dbReference type="ARBA" id="ARBA00022840"/>
    </source>
</evidence>
<dbReference type="Gene3D" id="1.10.510.10">
    <property type="entry name" value="Transferase(Phosphotransferase) domain 1"/>
    <property type="match status" value="1"/>
</dbReference>
<dbReference type="InterPro" id="IPR001245">
    <property type="entry name" value="Ser-Thr/Tyr_kinase_cat_dom"/>
</dbReference>
<protein>
    <submittedName>
        <fullName evidence="11">Fibroblast growth factor receptor 2-like</fullName>
    </submittedName>
</protein>
<dbReference type="InterPro" id="IPR020635">
    <property type="entry name" value="Tyr_kinase_cat_dom"/>
</dbReference>
<evidence type="ECO:0000256" key="7">
    <source>
        <dbReference type="ARBA" id="ARBA00023136"/>
    </source>
</evidence>
<evidence type="ECO:0000256" key="8">
    <source>
        <dbReference type="ARBA" id="ARBA00023170"/>
    </source>
</evidence>
<dbReference type="InParanoid" id="A0A6P8I0B3"/>
<dbReference type="GO" id="GO:0005524">
    <property type="term" value="F:ATP binding"/>
    <property type="evidence" value="ECO:0007669"/>
    <property type="project" value="UniProtKB-KW"/>
</dbReference>
<keyword evidence="6" id="KW-1133">Transmembrane helix</keyword>
<keyword evidence="3" id="KW-0732">Signal</keyword>
<evidence type="ECO:0000313" key="10">
    <source>
        <dbReference type="Proteomes" id="UP000515163"/>
    </source>
</evidence>
<dbReference type="GO" id="GO:0007169">
    <property type="term" value="P:cell surface receptor protein tyrosine kinase signaling pathway"/>
    <property type="evidence" value="ECO:0007669"/>
    <property type="project" value="TreeGrafter"/>
</dbReference>
<accession>A0A6P8I0B3</accession>
<dbReference type="GO" id="GO:0005886">
    <property type="term" value="C:plasma membrane"/>
    <property type="evidence" value="ECO:0007669"/>
    <property type="project" value="TreeGrafter"/>
</dbReference>
<keyword evidence="5" id="KW-0067">ATP-binding</keyword>
<evidence type="ECO:0000259" key="9">
    <source>
        <dbReference type="PROSITE" id="PS50011"/>
    </source>
</evidence>
<dbReference type="InterPro" id="IPR050122">
    <property type="entry name" value="RTK"/>
</dbReference>
<evidence type="ECO:0000256" key="1">
    <source>
        <dbReference type="ARBA" id="ARBA00004370"/>
    </source>
</evidence>
<keyword evidence="2" id="KW-0812">Transmembrane</keyword>
<dbReference type="Pfam" id="PF07714">
    <property type="entry name" value="PK_Tyr_Ser-Thr"/>
    <property type="match status" value="1"/>
</dbReference>
<dbReference type="PANTHER" id="PTHR24416:SF550">
    <property type="entry name" value="FIBROBLAST GROWTH FACTOR RECEPTOR HOMOLOG 1-RELATED"/>
    <property type="match status" value="1"/>
</dbReference>
<dbReference type="SUPFAM" id="SSF56112">
    <property type="entry name" value="Protein kinase-like (PK-like)"/>
    <property type="match status" value="1"/>
</dbReference>
<dbReference type="GO" id="GO:0004714">
    <property type="term" value="F:transmembrane receptor protein tyrosine kinase activity"/>
    <property type="evidence" value="ECO:0007669"/>
    <property type="project" value="TreeGrafter"/>
</dbReference>
<keyword evidence="4" id="KW-0547">Nucleotide-binding</keyword>
<sequence length="144" mass="16853">MADKNSYPHLRQSFNIPLHLLLGNNLFLFKNRWSYGVVLWEIYSIGGSPYPTISNRQLVKELRNGYRMEKPSLCGDDIYKIMTDCWQENPEDRPSFTKIKQDIEELMTRDNPYLEVQGIDQSNCCYLVPSFNSDISETEDSIEM</sequence>
<dbReference type="PROSITE" id="PS50011">
    <property type="entry name" value="PROTEIN_KINASE_DOM"/>
    <property type="match status" value="1"/>
</dbReference>
<evidence type="ECO:0000256" key="4">
    <source>
        <dbReference type="ARBA" id="ARBA00022741"/>
    </source>
</evidence>
<evidence type="ECO:0000256" key="2">
    <source>
        <dbReference type="ARBA" id="ARBA00022692"/>
    </source>
</evidence>
<name>A0A6P8I0B3_ACTTE</name>
<dbReference type="PRINTS" id="PR00109">
    <property type="entry name" value="TYRKINASE"/>
</dbReference>
<dbReference type="FunFam" id="1.10.510.10:FF:001927">
    <property type="entry name" value="Receptor protein-tyrosine kinase"/>
    <property type="match status" value="1"/>
</dbReference>
<dbReference type="InterPro" id="IPR000719">
    <property type="entry name" value="Prot_kinase_dom"/>
</dbReference>
<dbReference type="AlphaFoldDB" id="A0A6P8I0B3"/>
<dbReference type="OrthoDB" id="10059265at2759"/>
<gene>
    <name evidence="11" type="primary">LOC116296970</name>
</gene>
<proteinExistence type="predicted"/>
<evidence type="ECO:0000256" key="3">
    <source>
        <dbReference type="ARBA" id="ARBA00022729"/>
    </source>
</evidence>
<feature type="domain" description="Protein kinase" evidence="9">
    <location>
        <begin position="1"/>
        <end position="114"/>
    </location>
</feature>
<dbReference type="PANTHER" id="PTHR24416">
    <property type="entry name" value="TYROSINE-PROTEIN KINASE RECEPTOR"/>
    <property type="match status" value="1"/>
</dbReference>
<reference evidence="11" key="1">
    <citation type="submission" date="2025-08" db="UniProtKB">
        <authorList>
            <consortium name="RefSeq"/>
        </authorList>
    </citation>
    <scope>IDENTIFICATION</scope>
    <source>
        <tissue evidence="11">Tentacle</tissue>
    </source>
</reference>
<dbReference type="Proteomes" id="UP000515163">
    <property type="component" value="Unplaced"/>
</dbReference>
<dbReference type="GO" id="GO:0043235">
    <property type="term" value="C:receptor complex"/>
    <property type="evidence" value="ECO:0007669"/>
    <property type="project" value="TreeGrafter"/>
</dbReference>
<dbReference type="InterPro" id="IPR011009">
    <property type="entry name" value="Kinase-like_dom_sf"/>
</dbReference>
<evidence type="ECO:0000313" key="11">
    <source>
        <dbReference type="RefSeq" id="XP_031560961.1"/>
    </source>
</evidence>
<keyword evidence="7" id="KW-0472">Membrane</keyword>